<feature type="transmembrane region" description="Helical" evidence="17">
    <location>
        <begin position="271"/>
        <end position="292"/>
    </location>
</feature>
<feature type="transmembrane region" description="Helical" evidence="17">
    <location>
        <begin position="210"/>
        <end position="228"/>
    </location>
</feature>
<keyword evidence="7" id="KW-0999">Mitochondrion inner membrane</keyword>
<evidence type="ECO:0000259" key="18">
    <source>
        <dbReference type="Pfam" id="PF00361"/>
    </source>
</evidence>
<gene>
    <name evidence="20" type="primary">NADH dehydrogenase subunit 5</name>
    <name evidence="20" type="synonym">ND5</name>
</gene>
<feature type="domain" description="NADH:quinone oxidoreductase/Mrp antiporter transmembrane" evidence="18">
    <location>
        <begin position="134"/>
        <end position="414"/>
    </location>
</feature>
<evidence type="ECO:0000256" key="4">
    <source>
        <dbReference type="ARBA" id="ARBA00022448"/>
    </source>
</evidence>
<feature type="transmembrane region" description="Helical" evidence="17">
    <location>
        <begin position="180"/>
        <end position="198"/>
    </location>
</feature>
<evidence type="ECO:0000256" key="3">
    <source>
        <dbReference type="ARBA" id="ARBA00021096"/>
    </source>
</evidence>
<comment type="catalytic activity">
    <reaction evidence="16">
        <text>a ubiquinone + NADH + 5 H(+)(in) = a ubiquinol + NAD(+) + 4 H(+)(out)</text>
        <dbReference type="Rhea" id="RHEA:29091"/>
        <dbReference type="Rhea" id="RHEA-COMP:9565"/>
        <dbReference type="Rhea" id="RHEA-COMP:9566"/>
        <dbReference type="ChEBI" id="CHEBI:15378"/>
        <dbReference type="ChEBI" id="CHEBI:16389"/>
        <dbReference type="ChEBI" id="CHEBI:17976"/>
        <dbReference type="ChEBI" id="CHEBI:57540"/>
        <dbReference type="ChEBI" id="CHEBI:57945"/>
        <dbReference type="EC" id="7.1.1.2"/>
    </reaction>
</comment>
<dbReference type="GeneID" id="9222088"/>
<feature type="transmembrane region" description="Helical" evidence="17">
    <location>
        <begin position="78"/>
        <end position="96"/>
    </location>
</feature>
<evidence type="ECO:0000256" key="8">
    <source>
        <dbReference type="ARBA" id="ARBA00022967"/>
    </source>
</evidence>
<keyword evidence="4" id="KW-0813">Transport</keyword>
<keyword evidence="13 20" id="KW-0496">Mitochondrion</keyword>
<comment type="subcellular location">
    <subcellularLocation>
        <location evidence="1">Mitochondrion inner membrane</location>
        <topology evidence="1">Multi-pass membrane protein</topology>
    </subcellularLocation>
</comment>
<dbReference type="PRINTS" id="PR01434">
    <property type="entry name" value="NADHDHGNASE5"/>
</dbReference>
<accession>D6RS45</accession>
<dbReference type="AlphaFoldDB" id="D6RS45"/>
<dbReference type="RefSeq" id="YP_003667957.1">
    <property type="nucleotide sequence ID" value="NC_014178.1"/>
</dbReference>
<evidence type="ECO:0000256" key="6">
    <source>
        <dbReference type="ARBA" id="ARBA00022692"/>
    </source>
</evidence>
<evidence type="ECO:0000256" key="17">
    <source>
        <dbReference type="SAM" id="Phobius"/>
    </source>
</evidence>
<reference evidence="20" key="1">
    <citation type="journal article" date="2010" name="BMC Evol. Biol.">
        <title>Mitochondrial genomes of acrodont lizards: timing of gene rearrangements and phylogenetic and biogeographic implications.</title>
        <authorList>
            <person name="Okajima Y."/>
            <person name="Kumazawa Y."/>
        </authorList>
    </citation>
    <scope>NUCLEOTIDE SEQUENCE</scope>
</reference>
<dbReference type="GO" id="GO:0015990">
    <property type="term" value="P:electron transport coupled proton transport"/>
    <property type="evidence" value="ECO:0007669"/>
    <property type="project" value="TreeGrafter"/>
</dbReference>
<evidence type="ECO:0000256" key="2">
    <source>
        <dbReference type="ARBA" id="ARBA00012944"/>
    </source>
</evidence>
<keyword evidence="11" id="KW-0520">NAD</keyword>
<evidence type="ECO:0000256" key="11">
    <source>
        <dbReference type="ARBA" id="ARBA00023027"/>
    </source>
</evidence>
<feature type="transmembrane region" description="Helical" evidence="17">
    <location>
        <begin position="574"/>
        <end position="595"/>
    </location>
</feature>
<feature type="transmembrane region" description="Helical" evidence="17">
    <location>
        <begin position="240"/>
        <end position="259"/>
    </location>
</feature>
<dbReference type="CTD" id="4540"/>
<evidence type="ECO:0000256" key="7">
    <source>
        <dbReference type="ARBA" id="ARBA00022792"/>
    </source>
</evidence>
<evidence type="ECO:0000256" key="10">
    <source>
        <dbReference type="ARBA" id="ARBA00022989"/>
    </source>
</evidence>
<proteinExistence type="predicted"/>
<dbReference type="InterPro" id="IPR010934">
    <property type="entry name" value="NADH_DH_su5_C"/>
</dbReference>
<dbReference type="PANTHER" id="PTHR42829:SF2">
    <property type="entry name" value="NADH-UBIQUINONE OXIDOREDUCTASE CHAIN 5"/>
    <property type="match status" value="1"/>
</dbReference>
<dbReference type="EMBL" id="AB475096">
    <property type="protein sequence ID" value="BAJ08135.1"/>
    <property type="molecule type" value="Genomic_DNA"/>
</dbReference>
<feature type="transmembrane region" description="Helical" evidence="17">
    <location>
        <begin position="366"/>
        <end position="384"/>
    </location>
</feature>
<geneLocation type="mitochondrion" evidence="20"/>
<dbReference type="EC" id="7.1.1.2" evidence="2"/>
<evidence type="ECO:0000256" key="5">
    <source>
        <dbReference type="ARBA" id="ARBA00022660"/>
    </source>
</evidence>
<keyword evidence="12" id="KW-0830">Ubiquinone</keyword>
<evidence type="ECO:0000256" key="14">
    <source>
        <dbReference type="ARBA" id="ARBA00023136"/>
    </source>
</evidence>
<name>D6RS45_9SAUR</name>
<feature type="transmembrane region" description="Helical" evidence="17">
    <location>
        <begin position="6"/>
        <end position="22"/>
    </location>
</feature>
<evidence type="ECO:0000256" key="9">
    <source>
        <dbReference type="ARBA" id="ARBA00022982"/>
    </source>
</evidence>
<keyword evidence="5" id="KW-0679">Respiratory chain</keyword>
<evidence type="ECO:0000256" key="15">
    <source>
        <dbReference type="ARBA" id="ARBA00031027"/>
    </source>
</evidence>
<keyword evidence="10 17" id="KW-1133">Transmembrane helix</keyword>
<feature type="transmembrane region" description="Helical" evidence="17">
    <location>
        <begin position="117"/>
        <end position="135"/>
    </location>
</feature>
<dbReference type="PANTHER" id="PTHR42829">
    <property type="entry name" value="NADH-UBIQUINONE OXIDOREDUCTASE CHAIN 5"/>
    <property type="match status" value="1"/>
</dbReference>
<dbReference type="Pfam" id="PF00361">
    <property type="entry name" value="Proton_antipo_M"/>
    <property type="match status" value="1"/>
</dbReference>
<feature type="transmembrane region" description="Helical" evidence="17">
    <location>
        <begin position="42"/>
        <end position="58"/>
    </location>
</feature>
<evidence type="ECO:0000313" key="20">
    <source>
        <dbReference type="EMBL" id="BAJ08135.1"/>
    </source>
</evidence>
<keyword evidence="9" id="KW-0249">Electron transport</keyword>
<evidence type="ECO:0000256" key="16">
    <source>
        <dbReference type="ARBA" id="ARBA00049551"/>
    </source>
</evidence>
<dbReference type="GO" id="GO:0003954">
    <property type="term" value="F:NADH dehydrogenase activity"/>
    <property type="evidence" value="ECO:0007669"/>
    <property type="project" value="TreeGrafter"/>
</dbReference>
<evidence type="ECO:0000259" key="19">
    <source>
        <dbReference type="Pfam" id="PF06455"/>
    </source>
</evidence>
<feature type="domain" description="NADH dehydrogenase subunit 5 C-terminal" evidence="19">
    <location>
        <begin position="420"/>
        <end position="593"/>
    </location>
</feature>
<evidence type="ECO:0000256" key="12">
    <source>
        <dbReference type="ARBA" id="ARBA00023075"/>
    </source>
</evidence>
<dbReference type="InterPro" id="IPR003945">
    <property type="entry name" value="NU5C-like"/>
</dbReference>
<dbReference type="InterPro" id="IPR001750">
    <property type="entry name" value="ND/Mrp_TM"/>
</dbReference>
<dbReference type="GO" id="GO:0042773">
    <property type="term" value="P:ATP synthesis coupled electron transport"/>
    <property type="evidence" value="ECO:0007669"/>
    <property type="project" value="InterPro"/>
</dbReference>
<keyword evidence="6 17" id="KW-0812">Transmembrane</keyword>
<evidence type="ECO:0000256" key="1">
    <source>
        <dbReference type="ARBA" id="ARBA00004448"/>
    </source>
</evidence>
<feature type="transmembrane region" description="Helical" evidence="17">
    <location>
        <begin position="404"/>
        <end position="430"/>
    </location>
</feature>
<organism evidence="20">
    <name type="scientific">Hydrosaurus amboinensis</name>
    <name type="common">sailfin lizard</name>
    <dbReference type="NCBI Taxonomy" id="588074"/>
    <lineage>
        <taxon>Eukaryota</taxon>
        <taxon>Metazoa</taxon>
        <taxon>Chordata</taxon>
        <taxon>Craniata</taxon>
        <taxon>Vertebrata</taxon>
        <taxon>Euteleostomi</taxon>
        <taxon>Lepidosauria</taxon>
        <taxon>Squamata</taxon>
        <taxon>Bifurcata</taxon>
        <taxon>Unidentata</taxon>
        <taxon>Episquamata</taxon>
        <taxon>Toxicofera</taxon>
        <taxon>Iguania</taxon>
        <taxon>Acrodonta</taxon>
        <taxon>Agamidae</taxon>
        <taxon>Hydrosaurinae</taxon>
        <taxon>Hydrosaurus</taxon>
    </lineage>
</organism>
<protein>
    <recommendedName>
        <fullName evidence="3">NADH-ubiquinone oxidoreductase chain 5</fullName>
        <ecNumber evidence="2">7.1.1.2</ecNumber>
    </recommendedName>
    <alternativeName>
        <fullName evidence="15">NADH dehydrogenase subunit 5</fullName>
    </alternativeName>
</protein>
<keyword evidence="8" id="KW-1278">Translocase</keyword>
<sequence>MESLMPISMTTLALTIMTLPLINNLNPNKWYGALSPKTSMKLAFLVSIPPAMVAMKYYNQSVSANPIIQNMTTMTNTTSITINHYSSLFLPFALLITWSVMKNATWYMPKSPNKQKFMKYLLTFMISMSLLLLAGSMFQLLIGWEAIGMMSFLLINWWFARSKANSASLQAIIYNRIGDIGLILLMSTTLMTNASWSLNQITATHTTNTLIMIGLVLAATGKSAQFFMHMWLPAAMEGPTPVSALLHSSTMVVAGVYLLTQLHPLINSNKALSTCLCLGAATSMYAAMSALTQNDIKKIIAFSTSSQLGLMMVAIGINCPQLAIFHMITHATFKATLFLSAGSIIHTMQDEQDIRKMGNLKTTMPITTTCLTTNGYALTGIPFLSGFYSKDAILETMMYSNLNAWALLMTILATTMTSSYTLRMILYVTTNNPRHKTMLSLAEKSTNQTNPILQLSITTIVTGAIMSTSLTTEMLPPTLPAQMKLTPFITIAMGTYMTMELLNTKIQSKHTLYKLTNQLAYYNMTHRLMPKITLKTSQLLTTQLIDLLWLENMAPNMVNTMSTKLSKTTSYQKGLMKGYLMSLLITLLTLLMITLI</sequence>
<dbReference type="GO" id="GO:0005743">
    <property type="term" value="C:mitochondrial inner membrane"/>
    <property type="evidence" value="ECO:0007669"/>
    <property type="project" value="UniProtKB-SubCell"/>
</dbReference>
<keyword evidence="14 17" id="KW-0472">Membrane</keyword>
<dbReference type="GO" id="GO:0008137">
    <property type="term" value="F:NADH dehydrogenase (ubiquinone) activity"/>
    <property type="evidence" value="ECO:0007669"/>
    <property type="project" value="UniProtKB-EC"/>
</dbReference>
<evidence type="ECO:0000256" key="13">
    <source>
        <dbReference type="ARBA" id="ARBA00023128"/>
    </source>
</evidence>
<dbReference type="Pfam" id="PF06455">
    <property type="entry name" value="NADH5_C"/>
    <property type="match status" value="1"/>
</dbReference>